<feature type="chain" id="PRO_5046656543" description="Secreted protein" evidence="1">
    <location>
        <begin position="25"/>
        <end position="302"/>
    </location>
</feature>
<dbReference type="EMBL" id="BAABDQ010000004">
    <property type="protein sequence ID" value="GAA3544824.1"/>
    <property type="molecule type" value="Genomic_DNA"/>
</dbReference>
<keyword evidence="3" id="KW-1185">Reference proteome</keyword>
<feature type="signal peptide" evidence="1">
    <location>
        <begin position="1"/>
        <end position="24"/>
    </location>
</feature>
<evidence type="ECO:0000313" key="3">
    <source>
        <dbReference type="Proteomes" id="UP001500630"/>
    </source>
</evidence>
<name>A0ABP6W2E8_9ACTN</name>
<evidence type="ECO:0008006" key="4">
    <source>
        <dbReference type="Google" id="ProtNLM"/>
    </source>
</evidence>
<comment type="caution">
    <text evidence="2">The sequence shown here is derived from an EMBL/GenBank/DDBJ whole genome shotgun (WGS) entry which is preliminary data.</text>
</comment>
<dbReference type="RefSeq" id="WP_345561468.1">
    <property type="nucleotide sequence ID" value="NZ_BAABDQ010000004.1"/>
</dbReference>
<evidence type="ECO:0000313" key="2">
    <source>
        <dbReference type="EMBL" id="GAA3544824.1"/>
    </source>
</evidence>
<gene>
    <name evidence="2" type="ORF">GCM10022419_026290</name>
</gene>
<sequence length="302" mass="33160">MLKRSRLALAMSFSAAVLCGCGGAADSAQPAAQSSSPAAAAKDKRHQFEAAKADCMKQKGFTYVPYVKPEKQETEQERKLVSGDYQAMREYREKFGFGIFSQHVYPKEIGIESLQEGIQADPNVKLSRRLSRAQYEAYNTAKDACIGVAGKQVLGVSIKSNIEYIGLFAKAFKRAKAAELDGDPKLVELSGSMATCLKGKGYTVSDTKPTALARRGEDLFMDQLGALGREQMGDPPGGPKMTKDTREFQMPELTPQQGKPYLVKEVKAALDDLECGKDFYAVYVPRETAVKQKINDQYAFSF</sequence>
<accession>A0ABP6W2E8</accession>
<keyword evidence="1" id="KW-0732">Signal</keyword>
<organism evidence="2 3">
    <name type="scientific">Nonomuraea rosea</name>
    <dbReference type="NCBI Taxonomy" id="638574"/>
    <lineage>
        <taxon>Bacteria</taxon>
        <taxon>Bacillati</taxon>
        <taxon>Actinomycetota</taxon>
        <taxon>Actinomycetes</taxon>
        <taxon>Streptosporangiales</taxon>
        <taxon>Streptosporangiaceae</taxon>
        <taxon>Nonomuraea</taxon>
    </lineage>
</organism>
<protein>
    <recommendedName>
        <fullName evidence="4">Secreted protein</fullName>
    </recommendedName>
</protein>
<reference evidence="3" key="1">
    <citation type="journal article" date="2019" name="Int. J. Syst. Evol. Microbiol.">
        <title>The Global Catalogue of Microorganisms (GCM) 10K type strain sequencing project: providing services to taxonomists for standard genome sequencing and annotation.</title>
        <authorList>
            <consortium name="The Broad Institute Genomics Platform"/>
            <consortium name="The Broad Institute Genome Sequencing Center for Infectious Disease"/>
            <person name="Wu L."/>
            <person name="Ma J."/>
        </authorList>
    </citation>
    <scope>NUCLEOTIDE SEQUENCE [LARGE SCALE GENOMIC DNA]</scope>
    <source>
        <strain evidence="3">JCM 17326</strain>
    </source>
</reference>
<evidence type="ECO:0000256" key="1">
    <source>
        <dbReference type="SAM" id="SignalP"/>
    </source>
</evidence>
<dbReference type="Proteomes" id="UP001500630">
    <property type="component" value="Unassembled WGS sequence"/>
</dbReference>
<dbReference type="PROSITE" id="PS51257">
    <property type="entry name" value="PROKAR_LIPOPROTEIN"/>
    <property type="match status" value="1"/>
</dbReference>
<proteinExistence type="predicted"/>